<feature type="transmembrane region" description="Helical" evidence="8">
    <location>
        <begin position="85"/>
        <end position="109"/>
    </location>
</feature>
<dbReference type="GO" id="GO:0016887">
    <property type="term" value="F:ATP hydrolysis activity"/>
    <property type="evidence" value="ECO:0007669"/>
    <property type="project" value="InterPro"/>
</dbReference>
<evidence type="ECO:0000256" key="8">
    <source>
        <dbReference type="SAM" id="Phobius"/>
    </source>
</evidence>
<feature type="domain" description="ABC transmembrane type-1" evidence="10">
    <location>
        <begin position="232"/>
        <end position="359"/>
    </location>
</feature>
<dbReference type="GO" id="GO:0005524">
    <property type="term" value="F:ATP binding"/>
    <property type="evidence" value="ECO:0007669"/>
    <property type="project" value="UniProtKB-KW"/>
</dbReference>
<dbReference type="InterPro" id="IPR036640">
    <property type="entry name" value="ABC1_TM_sf"/>
</dbReference>
<evidence type="ECO:0000256" key="1">
    <source>
        <dbReference type="ARBA" id="ARBA00004141"/>
    </source>
</evidence>
<keyword evidence="4" id="KW-0547">Nucleotide-binding</keyword>
<dbReference type="SUPFAM" id="SSF52540">
    <property type="entry name" value="P-loop containing nucleoside triphosphate hydrolases"/>
    <property type="match status" value="2"/>
</dbReference>
<dbReference type="PROSITE" id="PS50929">
    <property type="entry name" value="ABC_TM1F"/>
    <property type="match status" value="1"/>
</dbReference>
<dbReference type="Gene3D" id="1.20.1560.10">
    <property type="entry name" value="ABC transporter type 1, transmembrane domain"/>
    <property type="match status" value="2"/>
</dbReference>
<keyword evidence="2" id="KW-0813">Transport</keyword>
<dbReference type="Gene3D" id="3.40.50.300">
    <property type="entry name" value="P-loop containing nucleotide triphosphate hydrolases"/>
    <property type="match status" value="2"/>
</dbReference>
<dbReference type="GO" id="GO:0140359">
    <property type="term" value="F:ABC-type transporter activity"/>
    <property type="evidence" value="ECO:0007669"/>
    <property type="project" value="InterPro"/>
</dbReference>
<feature type="domain" description="ABC transporter" evidence="9">
    <location>
        <begin position="408"/>
        <end position="630"/>
    </location>
</feature>
<dbReference type="Pfam" id="PF00664">
    <property type="entry name" value="ABC_membrane"/>
    <property type="match status" value="1"/>
</dbReference>
<gene>
    <name evidence="11" type="ORF">TBRA_LOCUS4789</name>
</gene>
<proteinExistence type="predicted"/>
<evidence type="ECO:0000259" key="9">
    <source>
        <dbReference type="PROSITE" id="PS50893"/>
    </source>
</evidence>
<dbReference type="InterPro" id="IPR017871">
    <property type="entry name" value="ABC_transporter-like_CS"/>
</dbReference>
<keyword evidence="6 8" id="KW-1133">Transmembrane helix</keyword>
<accession>A0A6H5IDC6</accession>
<evidence type="ECO:0000256" key="3">
    <source>
        <dbReference type="ARBA" id="ARBA00022692"/>
    </source>
</evidence>
<evidence type="ECO:0000256" key="7">
    <source>
        <dbReference type="ARBA" id="ARBA00023136"/>
    </source>
</evidence>
<dbReference type="InterPro" id="IPR011527">
    <property type="entry name" value="ABC1_TM_dom"/>
</dbReference>
<feature type="transmembrane region" description="Helical" evidence="8">
    <location>
        <begin position="132"/>
        <end position="149"/>
    </location>
</feature>
<keyword evidence="7 8" id="KW-0472">Membrane</keyword>
<evidence type="ECO:0000313" key="12">
    <source>
        <dbReference type="Proteomes" id="UP000479190"/>
    </source>
</evidence>
<keyword evidence="5" id="KW-0067">ATP-binding</keyword>
<dbReference type="OrthoDB" id="6500128at2759"/>
<dbReference type="PROSITE" id="PS50893">
    <property type="entry name" value="ABC_TRANSPORTER_2"/>
    <property type="match status" value="1"/>
</dbReference>
<evidence type="ECO:0000259" key="10">
    <source>
        <dbReference type="PROSITE" id="PS50929"/>
    </source>
</evidence>
<evidence type="ECO:0000256" key="4">
    <source>
        <dbReference type="ARBA" id="ARBA00022741"/>
    </source>
</evidence>
<dbReference type="Pfam" id="PF00005">
    <property type="entry name" value="ABC_tran"/>
    <property type="match status" value="2"/>
</dbReference>
<dbReference type="PANTHER" id="PTHR24223:SF415">
    <property type="entry name" value="FI20190P1"/>
    <property type="match status" value="1"/>
</dbReference>
<evidence type="ECO:0000256" key="6">
    <source>
        <dbReference type="ARBA" id="ARBA00022989"/>
    </source>
</evidence>
<dbReference type="SUPFAM" id="SSF90123">
    <property type="entry name" value="ABC transporter transmembrane region"/>
    <property type="match status" value="1"/>
</dbReference>
<evidence type="ECO:0000313" key="11">
    <source>
        <dbReference type="EMBL" id="CAB0032864.1"/>
    </source>
</evidence>
<dbReference type="PANTHER" id="PTHR24223">
    <property type="entry name" value="ATP-BINDING CASSETTE SUB-FAMILY C"/>
    <property type="match status" value="1"/>
</dbReference>
<dbReference type="InterPro" id="IPR044746">
    <property type="entry name" value="ABCC_6TM_D1"/>
</dbReference>
<organism evidence="11 12">
    <name type="scientific">Trichogramma brassicae</name>
    <dbReference type="NCBI Taxonomy" id="86971"/>
    <lineage>
        <taxon>Eukaryota</taxon>
        <taxon>Metazoa</taxon>
        <taxon>Ecdysozoa</taxon>
        <taxon>Arthropoda</taxon>
        <taxon>Hexapoda</taxon>
        <taxon>Insecta</taxon>
        <taxon>Pterygota</taxon>
        <taxon>Neoptera</taxon>
        <taxon>Endopterygota</taxon>
        <taxon>Hymenoptera</taxon>
        <taxon>Apocrita</taxon>
        <taxon>Proctotrupomorpha</taxon>
        <taxon>Chalcidoidea</taxon>
        <taxon>Trichogrammatidae</taxon>
        <taxon>Trichogramma</taxon>
    </lineage>
</organism>
<dbReference type="InterPro" id="IPR027417">
    <property type="entry name" value="P-loop_NTPase"/>
</dbReference>
<dbReference type="CDD" id="cd18579">
    <property type="entry name" value="ABC_6TM_ABCC_D1"/>
    <property type="match status" value="1"/>
</dbReference>
<dbReference type="GO" id="GO:0016020">
    <property type="term" value="C:membrane"/>
    <property type="evidence" value="ECO:0007669"/>
    <property type="project" value="UniProtKB-SubCell"/>
</dbReference>
<keyword evidence="3 8" id="KW-0812">Transmembrane</keyword>
<dbReference type="EMBL" id="CADCXV010000691">
    <property type="protein sequence ID" value="CAB0032864.1"/>
    <property type="molecule type" value="Genomic_DNA"/>
</dbReference>
<evidence type="ECO:0000256" key="5">
    <source>
        <dbReference type="ARBA" id="ARBA00022840"/>
    </source>
</evidence>
<dbReference type="InterPro" id="IPR050173">
    <property type="entry name" value="ABC_transporter_C-like"/>
</dbReference>
<name>A0A6H5IDC6_9HYME</name>
<dbReference type="Proteomes" id="UP000479190">
    <property type="component" value="Unassembled WGS sequence"/>
</dbReference>
<dbReference type="PROSITE" id="PS00211">
    <property type="entry name" value="ABC_TRANSPORTER_1"/>
    <property type="match status" value="1"/>
</dbReference>
<protein>
    <recommendedName>
        <fullName evidence="13">ABC transmembrane type-1 domain-containing protein</fullName>
    </recommendedName>
</protein>
<sequence length="650" mass="73190">MGRRNEQRPSPWLTAGLFNRLVFGWLGKLIERSRQKRRDLGRQDLYAALPSDHSELLAGRLERHWREELEEARARQRKPRLLRPVCRVFGWSYALYAVPMLLLNCLRILQPVALGWLIQYFERGSETTVDQAYGYAALLILATFLHSFLKHHIDLGTLRLGMRLRIACSALVHRKIGHDGGEQRHLGPHGQSAVERRGPLRSALHVSALRLADAAGHLLHRLPRLGQVQISALAGVLTMALVTVPLQVGAGMITTRYRRRIAARTDERVRLMAELVHGIQVIKMYAWERPFEYIVSRARSYEIDVISYMSYLRGVIVSSNAFVDRTCLFLTIATYALIGGSITADKVFTMVAYFTILQNLWAYNFPRAVANAVEARVSVKRIEKFLIVKEIKIKAPTLSTEENASISINSMTVSWTKKRIANTVHNVTMYITPKQLHAIIGPTSSGKTTLIYSMLGELRESLGGLVIRGTIAYASQKPWLFPGTIRQNIVFDQRFDEARYQSVIRCCALERDLETMPLRDETLVEDKGTNLSGGQRTRINLARCAFSIGIVGRTGAGKSSLISALFRLAQGEGQVLIDDIDISSVSLYELRKRITVIPQETVLFSASYRDNLDPFHEFNDVQLWTALEGAKCNKGEPLDHPIECSGSGLR</sequence>
<keyword evidence="12" id="KW-1185">Reference proteome</keyword>
<feature type="transmembrane region" description="Helical" evidence="8">
    <location>
        <begin position="230"/>
        <end position="253"/>
    </location>
</feature>
<dbReference type="AlphaFoldDB" id="A0A6H5IDC6"/>
<dbReference type="InterPro" id="IPR003439">
    <property type="entry name" value="ABC_transporter-like_ATP-bd"/>
</dbReference>
<evidence type="ECO:0008006" key="13">
    <source>
        <dbReference type="Google" id="ProtNLM"/>
    </source>
</evidence>
<comment type="subcellular location">
    <subcellularLocation>
        <location evidence="1">Membrane</location>
        <topology evidence="1">Multi-pass membrane protein</topology>
    </subcellularLocation>
</comment>
<reference evidence="11 12" key="1">
    <citation type="submission" date="2020-02" db="EMBL/GenBank/DDBJ databases">
        <authorList>
            <person name="Ferguson B K."/>
        </authorList>
    </citation>
    <scope>NUCLEOTIDE SEQUENCE [LARGE SCALE GENOMIC DNA]</scope>
</reference>
<evidence type="ECO:0000256" key="2">
    <source>
        <dbReference type="ARBA" id="ARBA00022448"/>
    </source>
</evidence>